<proteinExistence type="predicted"/>
<sequence length="79" mass="9099">MDDPDLHSLNRCLCSLKYLFIDIDRITSENTYEEKRGGYGDVQVSTLDVGTPSAKLVAAKTIRLYYVKKRPHRLILVRQ</sequence>
<protein>
    <submittedName>
        <fullName evidence="1">Uncharacterized protein</fullName>
    </submittedName>
</protein>
<reference evidence="2" key="2">
    <citation type="submission" date="2015-01" db="EMBL/GenBank/DDBJ databases">
        <title>Evolutionary Origins and Diversification of the Mycorrhizal Mutualists.</title>
        <authorList>
            <consortium name="DOE Joint Genome Institute"/>
            <consortium name="Mycorrhizal Genomics Consortium"/>
            <person name="Kohler A."/>
            <person name="Kuo A."/>
            <person name="Nagy L.G."/>
            <person name="Floudas D."/>
            <person name="Copeland A."/>
            <person name="Barry K.W."/>
            <person name="Cichocki N."/>
            <person name="Veneault-Fourrey C."/>
            <person name="LaButti K."/>
            <person name="Lindquist E.A."/>
            <person name="Lipzen A."/>
            <person name="Lundell T."/>
            <person name="Morin E."/>
            <person name="Murat C."/>
            <person name="Riley R."/>
            <person name="Ohm R."/>
            <person name="Sun H."/>
            <person name="Tunlid A."/>
            <person name="Henrissat B."/>
            <person name="Grigoriev I.V."/>
            <person name="Hibbett D.S."/>
            <person name="Martin F."/>
        </authorList>
    </citation>
    <scope>NUCLEOTIDE SEQUENCE [LARGE SCALE GENOMIC DNA]</scope>
    <source>
        <strain evidence="2">MUT 4182</strain>
    </source>
</reference>
<dbReference type="OrthoDB" id="10625485at2759"/>
<dbReference type="Proteomes" id="UP000054248">
    <property type="component" value="Unassembled WGS sequence"/>
</dbReference>
<evidence type="ECO:0000313" key="2">
    <source>
        <dbReference type="Proteomes" id="UP000054248"/>
    </source>
</evidence>
<dbReference type="EMBL" id="KN822991">
    <property type="protein sequence ID" value="KIO28696.1"/>
    <property type="molecule type" value="Genomic_DNA"/>
</dbReference>
<organism evidence="1 2">
    <name type="scientific">Tulasnella calospora MUT 4182</name>
    <dbReference type="NCBI Taxonomy" id="1051891"/>
    <lineage>
        <taxon>Eukaryota</taxon>
        <taxon>Fungi</taxon>
        <taxon>Dikarya</taxon>
        <taxon>Basidiomycota</taxon>
        <taxon>Agaricomycotina</taxon>
        <taxon>Agaricomycetes</taxon>
        <taxon>Cantharellales</taxon>
        <taxon>Tulasnellaceae</taxon>
        <taxon>Tulasnella</taxon>
    </lineage>
</organism>
<feature type="non-terminal residue" evidence="1">
    <location>
        <position position="79"/>
    </location>
</feature>
<name>A0A0C3QLW5_9AGAM</name>
<evidence type="ECO:0000313" key="1">
    <source>
        <dbReference type="EMBL" id="KIO28696.1"/>
    </source>
</evidence>
<reference evidence="1 2" key="1">
    <citation type="submission" date="2014-04" db="EMBL/GenBank/DDBJ databases">
        <authorList>
            <consortium name="DOE Joint Genome Institute"/>
            <person name="Kuo A."/>
            <person name="Girlanda M."/>
            <person name="Perotto S."/>
            <person name="Kohler A."/>
            <person name="Nagy L.G."/>
            <person name="Floudas D."/>
            <person name="Copeland A."/>
            <person name="Barry K.W."/>
            <person name="Cichocki N."/>
            <person name="Veneault-Fourrey C."/>
            <person name="LaButti K."/>
            <person name="Lindquist E.A."/>
            <person name="Lipzen A."/>
            <person name="Lundell T."/>
            <person name="Morin E."/>
            <person name="Murat C."/>
            <person name="Sun H."/>
            <person name="Tunlid A."/>
            <person name="Henrissat B."/>
            <person name="Grigoriev I.V."/>
            <person name="Hibbett D.S."/>
            <person name="Martin F."/>
            <person name="Nordberg H.P."/>
            <person name="Cantor M.N."/>
            <person name="Hua S.X."/>
        </authorList>
    </citation>
    <scope>NUCLEOTIDE SEQUENCE [LARGE SCALE GENOMIC DNA]</scope>
    <source>
        <strain evidence="1 2">MUT 4182</strain>
    </source>
</reference>
<gene>
    <name evidence="1" type="ORF">M407DRAFT_242905</name>
</gene>
<dbReference type="AlphaFoldDB" id="A0A0C3QLW5"/>
<accession>A0A0C3QLW5</accession>
<keyword evidence="2" id="KW-1185">Reference proteome</keyword>
<dbReference type="HOGENOM" id="CLU_2612713_0_0_1"/>